<evidence type="ECO:0000313" key="8">
    <source>
        <dbReference type="EMBL" id="OIO31384.1"/>
    </source>
</evidence>
<evidence type="ECO:0000256" key="4">
    <source>
        <dbReference type="ARBA" id="ARBA00022679"/>
    </source>
</evidence>
<dbReference type="GO" id="GO:0030170">
    <property type="term" value="F:pyridoxal phosphate binding"/>
    <property type="evidence" value="ECO:0007669"/>
    <property type="project" value="InterPro"/>
</dbReference>
<comment type="caution">
    <text evidence="8">The sequence shown here is derived from an EMBL/GenBank/DDBJ whole genome shotgun (WGS) entry which is preliminary data.</text>
</comment>
<evidence type="ECO:0000256" key="2">
    <source>
        <dbReference type="ARBA" id="ARBA00007441"/>
    </source>
</evidence>
<evidence type="ECO:0000256" key="1">
    <source>
        <dbReference type="ARBA" id="ARBA00001933"/>
    </source>
</evidence>
<proteinExistence type="inferred from homology"/>
<dbReference type="Gene3D" id="3.40.640.10">
    <property type="entry name" value="Type I PLP-dependent aspartate aminotransferase-like (Major domain)"/>
    <property type="match status" value="1"/>
</dbReference>
<dbReference type="Proteomes" id="UP000183206">
    <property type="component" value="Unassembled WGS sequence"/>
</dbReference>
<comment type="similarity">
    <text evidence="2">Belongs to the class-I pyridoxal-phosphate-dependent aminotransferase family.</text>
</comment>
<dbReference type="InterPro" id="IPR051926">
    <property type="entry name" value="Ala_Aminotransferase"/>
</dbReference>
<dbReference type="InterPro" id="IPR015421">
    <property type="entry name" value="PyrdxlP-dep_Trfase_major"/>
</dbReference>
<evidence type="ECO:0000259" key="7">
    <source>
        <dbReference type="Pfam" id="PF00155"/>
    </source>
</evidence>
<dbReference type="AlphaFoldDB" id="A0A1J4V5V4"/>
<dbReference type="PANTHER" id="PTHR43488">
    <property type="entry name" value="GLUTAMATE-PYRUVATE AMINOTRANSFERASE ALAA"/>
    <property type="match status" value="1"/>
</dbReference>
<evidence type="ECO:0000256" key="6">
    <source>
        <dbReference type="ARBA" id="ARBA00026106"/>
    </source>
</evidence>
<organism evidence="8 9">
    <name type="scientific">Candidatus Nomurabacteria bacterium CG1_02_47_685</name>
    <dbReference type="NCBI Taxonomy" id="1805282"/>
    <lineage>
        <taxon>Bacteria</taxon>
        <taxon>Candidatus Nomuraibacteriota</taxon>
    </lineage>
</organism>
<sequence>MRNNIIHAGADELTYEIREIVEFGEKLRAMGVPIVWENIGDPVAKGHLVPEWIKDAVRETVADDKSFGYSPTKGVLEAREFISKMRNGTGAVPIASDDILFFNGLGDAISIIYTYLNRGARVIGPNPAYPTHSSAEAAHAGLHHLSYNLNPHRNWLPDLDDLRNKVKYNPSISGILIINPDNPTGMVYPKKVLEEIIAIANEYDLFLISDEIYANIVYGDAPMVSLYEVAGNVPTIVMRGLSKEIPWPGSRCGWIEVYNRERDPVFARYVKTLVDAKMLEVCSTTLPQRVLPKIFSDTRYHDHLRNQSLQYKHRADAAYAILRDMPGVLAPKPAGAFYYSVVFDDCILSNRQTLAIADKKIALFIEGAVAGLPLDKRFVYYLMASSGICVVPLSGFNSELAGFRFTLLEPDDAIFEHTVRTLMEKIKEYLHS</sequence>
<accession>A0A1J4V5V4</accession>
<name>A0A1J4V5V4_9BACT</name>
<dbReference type="STRING" id="1805282.AUJ44_04575"/>
<feature type="domain" description="Aminotransferase class I/classII large" evidence="7">
    <location>
        <begin position="44"/>
        <end position="407"/>
    </location>
</feature>
<protein>
    <recommendedName>
        <fullName evidence="6">alanine transaminase</fullName>
        <ecNumber evidence="6">2.6.1.2</ecNumber>
    </recommendedName>
</protein>
<evidence type="ECO:0000313" key="9">
    <source>
        <dbReference type="Proteomes" id="UP000183206"/>
    </source>
</evidence>
<reference evidence="8 9" key="1">
    <citation type="journal article" date="2016" name="Environ. Microbiol.">
        <title>Genomic resolution of a cold subsurface aquifer community provides metabolic insights for novel microbes adapted to high CO concentrations.</title>
        <authorList>
            <person name="Probst A.J."/>
            <person name="Castelle C.J."/>
            <person name="Singh A."/>
            <person name="Brown C.T."/>
            <person name="Anantharaman K."/>
            <person name="Sharon I."/>
            <person name="Hug L.A."/>
            <person name="Burstein D."/>
            <person name="Emerson J.B."/>
            <person name="Thomas B.C."/>
            <person name="Banfield J.F."/>
        </authorList>
    </citation>
    <scope>NUCLEOTIDE SEQUENCE [LARGE SCALE GENOMIC DNA]</scope>
    <source>
        <strain evidence="8">CG1_02_47_685</strain>
    </source>
</reference>
<dbReference type="EMBL" id="MNVO01000066">
    <property type="protein sequence ID" value="OIO31384.1"/>
    <property type="molecule type" value="Genomic_DNA"/>
</dbReference>
<gene>
    <name evidence="8" type="ORF">AUJ44_04575</name>
</gene>
<dbReference type="InterPro" id="IPR015422">
    <property type="entry name" value="PyrdxlP-dep_Trfase_small"/>
</dbReference>
<evidence type="ECO:0000256" key="5">
    <source>
        <dbReference type="ARBA" id="ARBA00022898"/>
    </source>
</evidence>
<keyword evidence="4 8" id="KW-0808">Transferase</keyword>
<dbReference type="EC" id="2.6.1.2" evidence="6"/>
<dbReference type="SUPFAM" id="SSF53383">
    <property type="entry name" value="PLP-dependent transferases"/>
    <property type="match status" value="1"/>
</dbReference>
<dbReference type="GO" id="GO:0004021">
    <property type="term" value="F:L-alanine:2-oxoglutarate aminotransferase activity"/>
    <property type="evidence" value="ECO:0007669"/>
    <property type="project" value="UniProtKB-EC"/>
</dbReference>
<dbReference type="InterPro" id="IPR015424">
    <property type="entry name" value="PyrdxlP-dep_Trfase"/>
</dbReference>
<keyword evidence="5" id="KW-0663">Pyridoxal phosphate</keyword>
<dbReference type="Gene3D" id="3.90.1150.10">
    <property type="entry name" value="Aspartate Aminotransferase, domain 1"/>
    <property type="match status" value="1"/>
</dbReference>
<dbReference type="NCBIfam" id="NF005334">
    <property type="entry name" value="PRK06855.1"/>
    <property type="match status" value="1"/>
</dbReference>
<dbReference type="PANTHER" id="PTHR43488:SF2">
    <property type="entry name" value="GLUTAMATE-PYRUVATE AMINOTRANSFERASE ALAA"/>
    <property type="match status" value="1"/>
</dbReference>
<dbReference type="Pfam" id="PF00155">
    <property type="entry name" value="Aminotran_1_2"/>
    <property type="match status" value="1"/>
</dbReference>
<dbReference type="InterPro" id="IPR004839">
    <property type="entry name" value="Aminotransferase_I/II_large"/>
</dbReference>
<comment type="cofactor">
    <cofactor evidence="1">
        <name>pyridoxal 5'-phosphate</name>
        <dbReference type="ChEBI" id="CHEBI:597326"/>
    </cofactor>
</comment>
<evidence type="ECO:0000256" key="3">
    <source>
        <dbReference type="ARBA" id="ARBA00022576"/>
    </source>
</evidence>
<dbReference type="CDD" id="cd00609">
    <property type="entry name" value="AAT_like"/>
    <property type="match status" value="1"/>
</dbReference>
<keyword evidence="3 8" id="KW-0032">Aminotransferase</keyword>